<keyword evidence="2" id="KW-1185">Reference proteome</keyword>
<comment type="caution">
    <text evidence="1">The sequence shown here is derived from an EMBL/GenBank/DDBJ whole genome shotgun (WGS) entry which is preliminary data.</text>
</comment>
<name>A0AAP0B121_9ASPA</name>
<gene>
    <name evidence="1" type="ORF">KSP39_PZI020008</name>
</gene>
<reference evidence="1 2" key="1">
    <citation type="journal article" date="2022" name="Nat. Plants">
        <title>Genomes of leafy and leafless Platanthera orchids illuminate the evolution of mycoheterotrophy.</title>
        <authorList>
            <person name="Li M.H."/>
            <person name="Liu K.W."/>
            <person name="Li Z."/>
            <person name="Lu H.C."/>
            <person name="Ye Q.L."/>
            <person name="Zhang D."/>
            <person name="Wang J.Y."/>
            <person name="Li Y.F."/>
            <person name="Zhong Z.M."/>
            <person name="Liu X."/>
            <person name="Yu X."/>
            <person name="Liu D.K."/>
            <person name="Tu X.D."/>
            <person name="Liu B."/>
            <person name="Hao Y."/>
            <person name="Liao X.Y."/>
            <person name="Jiang Y.T."/>
            <person name="Sun W.H."/>
            <person name="Chen J."/>
            <person name="Chen Y.Q."/>
            <person name="Ai Y."/>
            <person name="Zhai J.W."/>
            <person name="Wu S.S."/>
            <person name="Zhou Z."/>
            <person name="Hsiao Y.Y."/>
            <person name="Wu W.L."/>
            <person name="Chen Y.Y."/>
            <person name="Lin Y.F."/>
            <person name="Hsu J.L."/>
            <person name="Li C.Y."/>
            <person name="Wang Z.W."/>
            <person name="Zhao X."/>
            <person name="Zhong W.Y."/>
            <person name="Ma X.K."/>
            <person name="Ma L."/>
            <person name="Huang J."/>
            <person name="Chen G.Z."/>
            <person name="Huang M.Z."/>
            <person name="Huang L."/>
            <person name="Peng D.H."/>
            <person name="Luo Y.B."/>
            <person name="Zou S.Q."/>
            <person name="Chen S.P."/>
            <person name="Lan S."/>
            <person name="Tsai W.C."/>
            <person name="Van de Peer Y."/>
            <person name="Liu Z.J."/>
        </authorList>
    </citation>
    <scope>NUCLEOTIDE SEQUENCE [LARGE SCALE GENOMIC DNA]</scope>
    <source>
        <strain evidence="1">Lor287</strain>
    </source>
</reference>
<sequence length="107" mass="11458">MGAAEGDEVWSNTREGGNWAPQYRNLLFPLAAPPCNPALTFGSYLCRQFTLLRLFVPAVLTGSSQGAAVRLGFSVIQSPPSITPLPIGSIAPSLFQENVSTKMFLSD</sequence>
<dbReference type="AlphaFoldDB" id="A0AAP0B121"/>
<accession>A0AAP0B121</accession>
<dbReference type="EMBL" id="JBBWWQ010000018">
    <property type="protein sequence ID" value="KAK8921931.1"/>
    <property type="molecule type" value="Genomic_DNA"/>
</dbReference>
<proteinExistence type="predicted"/>
<evidence type="ECO:0000313" key="1">
    <source>
        <dbReference type="EMBL" id="KAK8921931.1"/>
    </source>
</evidence>
<organism evidence="1 2">
    <name type="scientific">Platanthera zijinensis</name>
    <dbReference type="NCBI Taxonomy" id="2320716"/>
    <lineage>
        <taxon>Eukaryota</taxon>
        <taxon>Viridiplantae</taxon>
        <taxon>Streptophyta</taxon>
        <taxon>Embryophyta</taxon>
        <taxon>Tracheophyta</taxon>
        <taxon>Spermatophyta</taxon>
        <taxon>Magnoliopsida</taxon>
        <taxon>Liliopsida</taxon>
        <taxon>Asparagales</taxon>
        <taxon>Orchidaceae</taxon>
        <taxon>Orchidoideae</taxon>
        <taxon>Orchideae</taxon>
        <taxon>Orchidinae</taxon>
        <taxon>Platanthera</taxon>
    </lineage>
</organism>
<protein>
    <submittedName>
        <fullName evidence="1">Uncharacterized protein</fullName>
    </submittedName>
</protein>
<dbReference type="Proteomes" id="UP001418222">
    <property type="component" value="Unassembled WGS sequence"/>
</dbReference>
<evidence type="ECO:0000313" key="2">
    <source>
        <dbReference type="Proteomes" id="UP001418222"/>
    </source>
</evidence>